<feature type="region of interest" description="Disordered" evidence="1">
    <location>
        <begin position="1"/>
        <end position="27"/>
    </location>
</feature>
<proteinExistence type="predicted"/>
<comment type="caution">
    <text evidence="2">The sequence shown here is derived from an EMBL/GenBank/DDBJ whole genome shotgun (WGS) entry which is preliminary data.</text>
</comment>
<protein>
    <submittedName>
        <fullName evidence="2">Uncharacterized protein</fullName>
    </submittedName>
</protein>
<dbReference type="EMBL" id="JAHBMH010000003">
    <property type="protein sequence ID" value="KAK1940273.1"/>
    <property type="molecule type" value="Genomic_DNA"/>
</dbReference>
<sequence length="204" mass="22676">MVKHLAENERHGIEEESAEDGTGGPLLFTLTAQTNGGKNNQEGKEYDGIEHIRGVPLKRCEVVTQVSPEGHWRTLWLASLIGTMTMTLRTSLSGASSEPRNLSLSCYLGSYILGSGRTSLDGFAMDCEGRADKTQHRQVDHSTESHSVPWAFCNVDYECVIVAMYISRQTYSAFQCTTPLGYKTRQPRHEGCRMQCLRQSISTP</sequence>
<reference evidence="2" key="1">
    <citation type="journal article" date="2014" name="Nucleic Acids Res.">
        <title>The evolutionary dynamics of variant antigen genes in Babesia reveal a history of genomic innovation underlying host-parasite interaction.</title>
        <authorList>
            <person name="Jackson A.P."/>
            <person name="Otto T.D."/>
            <person name="Darby A."/>
            <person name="Ramaprasad A."/>
            <person name="Xia D."/>
            <person name="Echaide I.E."/>
            <person name="Farber M."/>
            <person name="Gahlot S."/>
            <person name="Gamble J."/>
            <person name="Gupta D."/>
            <person name="Gupta Y."/>
            <person name="Jackson L."/>
            <person name="Malandrin L."/>
            <person name="Malas T.B."/>
            <person name="Moussa E."/>
            <person name="Nair M."/>
            <person name="Reid A.J."/>
            <person name="Sanders M."/>
            <person name="Sharma J."/>
            <person name="Tracey A."/>
            <person name="Quail M.A."/>
            <person name="Weir W."/>
            <person name="Wastling J.M."/>
            <person name="Hall N."/>
            <person name="Willadsen P."/>
            <person name="Lingelbach K."/>
            <person name="Shiels B."/>
            <person name="Tait A."/>
            <person name="Berriman M."/>
            <person name="Allred D.R."/>
            <person name="Pain A."/>
        </authorList>
    </citation>
    <scope>NUCLEOTIDE SEQUENCE</scope>
    <source>
        <strain evidence="2">1802A</strain>
    </source>
</reference>
<evidence type="ECO:0000313" key="3">
    <source>
        <dbReference type="Proteomes" id="UP001195914"/>
    </source>
</evidence>
<reference evidence="2" key="2">
    <citation type="submission" date="2021-05" db="EMBL/GenBank/DDBJ databases">
        <authorList>
            <person name="Pain A."/>
        </authorList>
    </citation>
    <scope>NUCLEOTIDE SEQUENCE</scope>
    <source>
        <strain evidence="2">1802A</strain>
    </source>
</reference>
<dbReference type="AlphaFoldDB" id="A0AAD9GL16"/>
<evidence type="ECO:0000256" key="1">
    <source>
        <dbReference type="SAM" id="MobiDB-lite"/>
    </source>
</evidence>
<feature type="compositionally biased region" description="Basic and acidic residues" evidence="1">
    <location>
        <begin position="1"/>
        <end position="14"/>
    </location>
</feature>
<name>A0AAD9GL16_BABDI</name>
<dbReference type="Proteomes" id="UP001195914">
    <property type="component" value="Unassembled WGS sequence"/>
</dbReference>
<organism evidence="2 3">
    <name type="scientific">Babesia divergens</name>
    <dbReference type="NCBI Taxonomy" id="32595"/>
    <lineage>
        <taxon>Eukaryota</taxon>
        <taxon>Sar</taxon>
        <taxon>Alveolata</taxon>
        <taxon>Apicomplexa</taxon>
        <taxon>Aconoidasida</taxon>
        <taxon>Piroplasmida</taxon>
        <taxon>Babesiidae</taxon>
        <taxon>Babesia</taxon>
    </lineage>
</organism>
<accession>A0AAD9GL16</accession>
<gene>
    <name evidence="2" type="ORF">X943_001200</name>
</gene>
<keyword evidence="3" id="KW-1185">Reference proteome</keyword>
<evidence type="ECO:0000313" key="2">
    <source>
        <dbReference type="EMBL" id="KAK1940273.1"/>
    </source>
</evidence>